<dbReference type="EMBL" id="FRDI01000003">
    <property type="protein sequence ID" value="SHN54679.1"/>
    <property type="molecule type" value="Genomic_DNA"/>
</dbReference>
<dbReference type="InterPro" id="IPR042177">
    <property type="entry name" value="Cell/Rod_1"/>
</dbReference>
<evidence type="ECO:0000256" key="6">
    <source>
        <dbReference type="SAM" id="MobiDB-lite"/>
    </source>
</evidence>
<keyword evidence="3" id="KW-0133">Cell shape</keyword>
<dbReference type="NCBIfam" id="TIGR00219">
    <property type="entry name" value="mreC"/>
    <property type="match status" value="1"/>
</dbReference>
<dbReference type="PANTHER" id="PTHR34138">
    <property type="entry name" value="CELL SHAPE-DETERMINING PROTEIN MREC"/>
    <property type="match status" value="1"/>
</dbReference>
<dbReference type="PANTHER" id="PTHR34138:SF1">
    <property type="entry name" value="CELL SHAPE-DETERMINING PROTEIN MREC"/>
    <property type="match status" value="1"/>
</dbReference>
<dbReference type="GO" id="GO:0005886">
    <property type="term" value="C:plasma membrane"/>
    <property type="evidence" value="ECO:0007669"/>
    <property type="project" value="TreeGrafter"/>
</dbReference>
<evidence type="ECO:0000313" key="8">
    <source>
        <dbReference type="EMBL" id="SHN54679.1"/>
    </source>
</evidence>
<feature type="coiled-coil region" evidence="5">
    <location>
        <begin position="53"/>
        <end position="87"/>
    </location>
</feature>
<evidence type="ECO:0000256" key="2">
    <source>
        <dbReference type="ARBA" id="ARBA00013855"/>
    </source>
</evidence>
<organism evidence="8 9">
    <name type="scientific">Desulfovibrio litoralis DSM 11393</name>
    <dbReference type="NCBI Taxonomy" id="1121455"/>
    <lineage>
        <taxon>Bacteria</taxon>
        <taxon>Pseudomonadati</taxon>
        <taxon>Thermodesulfobacteriota</taxon>
        <taxon>Desulfovibrionia</taxon>
        <taxon>Desulfovibrionales</taxon>
        <taxon>Desulfovibrionaceae</taxon>
        <taxon>Desulfovibrio</taxon>
    </lineage>
</organism>
<evidence type="ECO:0000256" key="3">
    <source>
        <dbReference type="ARBA" id="ARBA00022960"/>
    </source>
</evidence>
<evidence type="ECO:0000259" key="7">
    <source>
        <dbReference type="Pfam" id="PF04085"/>
    </source>
</evidence>
<keyword evidence="9" id="KW-1185">Reference proteome</keyword>
<feature type="domain" description="Rod shape-determining protein MreC beta-barrel core" evidence="7">
    <location>
        <begin position="115"/>
        <end position="254"/>
    </location>
</feature>
<dbReference type="Gene3D" id="2.40.10.340">
    <property type="entry name" value="Rod shape-determining protein MreC, domain 1"/>
    <property type="match status" value="1"/>
</dbReference>
<dbReference type="AlphaFoldDB" id="A0A1M7S7P9"/>
<dbReference type="InterPro" id="IPR055342">
    <property type="entry name" value="MreC_beta-barrel_core"/>
</dbReference>
<dbReference type="InterPro" id="IPR042175">
    <property type="entry name" value="Cell/Rod_MreC_2"/>
</dbReference>
<feature type="compositionally biased region" description="Polar residues" evidence="6">
    <location>
        <begin position="292"/>
        <end position="301"/>
    </location>
</feature>
<dbReference type="Pfam" id="PF04085">
    <property type="entry name" value="MreC"/>
    <property type="match status" value="1"/>
</dbReference>
<evidence type="ECO:0000256" key="4">
    <source>
        <dbReference type="ARBA" id="ARBA00032089"/>
    </source>
</evidence>
<dbReference type="InterPro" id="IPR007221">
    <property type="entry name" value="MreC"/>
</dbReference>
<evidence type="ECO:0000256" key="1">
    <source>
        <dbReference type="ARBA" id="ARBA00009369"/>
    </source>
</evidence>
<dbReference type="Gene3D" id="2.40.10.350">
    <property type="entry name" value="Rod shape-determining protein MreC, domain 2"/>
    <property type="match status" value="1"/>
</dbReference>
<sequence length="301" mass="32981">MIVYLGLFTWNQRTHHFDYISEQSGLSFVGSLFTPILWIKDEASSFYSQYIDLKDAKEDNLKLIKKIQQLEAELSHNVEERAELKRLQNLFAFKDQEAWVRVGTRILAVRFGPFSAQETVMIDKGSADGAVPNTPLITAEGVYGKVLRSAAHTSTVLLLSDPGFRVSVISQETRTPAILSGAGINKPLELHYVAQNAQLKEGELLITSGVAGGFPKGIPVAKVISVQPAGSTLFLSVLADAVVKTNKVEEALLIFPPSRNIPLGFLPPQDSSVEMEAEVHKMEYGDAPPSGSVENQEQNTE</sequence>
<dbReference type="GO" id="GO:0008360">
    <property type="term" value="P:regulation of cell shape"/>
    <property type="evidence" value="ECO:0007669"/>
    <property type="project" value="UniProtKB-KW"/>
</dbReference>
<keyword evidence="5" id="KW-0175">Coiled coil</keyword>
<accession>A0A1M7S7P9</accession>
<name>A0A1M7S7P9_9BACT</name>
<feature type="region of interest" description="Disordered" evidence="6">
    <location>
        <begin position="282"/>
        <end position="301"/>
    </location>
</feature>
<protein>
    <recommendedName>
        <fullName evidence="2">Cell shape-determining protein MreC</fullName>
    </recommendedName>
    <alternativeName>
        <fullName evidence="4">Cell shape protein MreC</fullName>
    </alternativeName>
</protein>
<comment type="similarity">
    <text evidence="1">Belongs to the MreC family.</text>
</comment>
<dbReference type="STRING" id="1121455.SAMN02745728_00570"/>
<dbReference type="Proteomes" id="UP000186469">
    <property type="component" value="Unassembled WGS sequence"/>
</dbReference>
<gene>
    <name evidence="8" type="ORF">SAMN02745728_00570</name>
</gene>
<reference evidence="8 9" key="1">
    <citation type="submission" date="2016-12" db="EMBL/GenBank/DDBJ databases">
        <authorList>
            <person name="Song W.-J."/>
            <person name="Kurnit D.M."/>
        </authorList>
    </citation>
    <scope>NUCLEOTIDE SEQUENCE [LARGE SCALE GENOMIC DNA]</scope>
    <source>
        <strain evidence="8 9">DSM 11393</strain>
    </source>
</reference>
<evidence type="ECO:0000256" key="5">
    <source>
        <dbReference type="SAM" id="Coils"/>
    </source>
</evidence>
<proteinExistence type="inferred from homology"/>
<evidence type="ECO:0000313" key="9">
    <source>
        <dbReference type="Proteomes" id="UP000186469"/>
    </source>
</evidence>